<dbReference type="EMBL" id="CP044424">
    <property type="protein sequence ID" value="QFG36105.1"/>
    <property type="molecule type" value="Genomic_DNA"/>
</dbReference>
<dbReference type="Proteomes" id="UP000326453">
    <property type="component" value="Plasmid pPAN1"/>
</dbReference>
<dbReference type="GO" id="GO:0006260">
    <property type="term" value="P:DNA replication"/>
    <property type="evidence" value="ECO:0007669"/>
    <property type="project" value="TreeGrafter"/>
</dbReference>
<keyword evidence="6" id="KW-0614">Plasmid</keyword>
<dbReference type="PANTHER" id="PTHR30050:SF4">
    <property type="entry name" value="ATP-BINDING PROTEIN RV3427C IN INSERTION SEQUENCE-RELATED"/>
    <property type="match status" value="1"/>
</dbReference>
<dbReference type="CDD" id="cd00009">
    <property type="entry name" value="AAA"/>
    <property type="match status" value="1"/>
</dbReference>
<accession>A0AAE6TVV0</accession>
<feature type="compositionally biased region" description="Basic and acidic residues" evidence="4">
    <location>
        <begin position="288"/>
        <end position="298"/>
    </location>
</feature>
<dbReference type="InterPro" id="IPR027417">
    <property type="entry name" value="P-loop_NTPase"/>
</dbReference>
<dbReference type="InterPro" id="IPR002611">
    <property type="entry name" value="IstB_ATP-bd"/>
</dbReference>
<reference evidence="6 9" key="2">
    <citation type="submission" date="2019-01" db="EMBL/GenBank/DDBJ databases">
        <title>Complete Genome Sequence and Annotation of the Paracoccus pantotrophus type strain DSM 2944.</title>
        <authorList>
            <person name="Bockwoldt J.A."/>
            <person name="Zimmermann M."/>
            <person name="Tiso T."/>
            <person name="Blank L.M."/>
        </authorList>
    </citation>
    <scope>NUCLEOTIDE SEQUENCE [LARGE SCALE GENOMIC DNA]</scope>
    <source>
        <strain evidence="6 9">DSM 2944</strain>
        <plasmid evidence="9">ppan1</plasmid>
        <plasmid evidence="6">pPAN1</plasmid>
    </source>
</reference>
<keyword evidence="2" id="KW-0547">Nucleotide-binding</keyword>
<dbReference type="AlphaFoldDB" id="A0AAE6TVV0"/>
<organism evidence="6 9">
    <name type="scientific">Paracoccus pantotrophus</name>
    <name type="common">Thiosphaera pantotropha</name>
    <dbReference type="NCBI Taxonomy" id="82367"/>
    <lineage>
        <taxon>Bacteria</taxon>
        <taxon>Pseudomonadati</taxon>
        <taxon>Pseudomonadota</taxon>
        <taxon>Alphaproteobacteria</taxon>
        <taxon>Rhodobacterales</taxon>
        <taxon>Paracoccaceae</taxon>
        <taxon>Paracoccus</taxon>
    </lineage>
</organism>
<proteinExistence type="inferred from homology"/>
<dbReference type="RefSeq" id="WP_147429471.1">
    <property type="nucleotide sequence ID" value="NZ_CP044424.1"/>
</dbReference>
<keyword evidence="3" id="KW-0067">ATP-binding</keyword>
<dbReference type="NCBIfam" id="NF038214">
    <property type="entry name" value="IS21_help_AAA"/>
    <property type="match status" value="1"/>
</dbReference>
<keyword evidence="8" id="KW-1185">Reference proteome</keyword>
<gene>
    <name evidence="7" type="ORF">BDE18_4331</name>
    <name evidence="6" type="ORF">ESD82_07645</name>
</gene>
<dbReference type="InterPro" id="IPR047661">
    <property type="entry name" value="IstB"/>
</dbReference>
<name>A0AAE6TVV0_PARPN</name>
<feature type="region of interest" description="Disordered" evidence="4">
    <location>
        <begin position="249"/>
        <end position="298"/>
    </location>
</feature>
<dbReference type="SMART" id="SM00382">
    <property type="entry name" value="AAA"/>
    <property type="match status" value="1"/>
</dbReference>
<geneLocation type="plasmid" evidence="6">
    <name>pPAN1</name>
</geneLocation>
<dbReference type="InterPro" id="IPR028350">
    <property type="entry name" value="DNAC/IstB-like"/>
</dbReference>
<dbReference type="Proteomes" id="UP000273626">
    <property type="component" value="Unassembled WGS sequence"/>
</dbReference>
<sequence length="298" mass="33109">MKAVSHAVDEARLGIMLNDLRLPTIKTLWPQFAERADREGWPAARFLAAIAEHELAERSQRRITRHLAEAHLPPGKTLDSFAFEAVPMISKAQVMAMAAGDSWLAKGANVLMFGPPGGGKSHLAAAIGLALIENGWRVLFTRTTDLVQKLQLARRELQLEAALAKLDKFDLLILDDLAYVSKDQAETSVLFELISARYEHRSIMITANQPFGEWNRVFPDPAMTLAAVDRLVHHATIFEMNVESYRRRSALEGKRQRGRPAAYATIKNTPKVDAARQSECDDDVASDNQRDNLSDAAT</sequence>
<reference evidence="7 8" key="1">
    <citation type="submission" date="2018-10" db="EMBL/GenBank/DDBJ databases">
        <title>Genomic Encyclopedia of Archaeal and Bacterial Type Strains, Phase II (KMG-II): from individual species to whole genera.</title>
        <authorList>
            <person name="Goeker M."/>
        </authorList>
    </citation>
    <scope>NUCLEOTIDE SEQUENCE [LARGE SCALE GENOMIC DNA]</scope>
    <source>
        <strain evidence="8">ATCC 35512 / DSM 2944 / CIP 106514 / LMD 82.5 / NBRC 102493 / NCCB 82005 / GB17</strain>
        <strain evidence="7">DSM 2944</strain>
    </source>
</reference>
<comment type="similarity">
    <text evidence="1">Belongs to the IS21/IS1162 putative ATP-binding protein family.</text>
</comment>
<evidence type="ECO:0000259" key="5">
    <source>
        <dbReference type="SMART" id="SM00382"/>
    </source>
</evidence>
<evidence type="ECO:0000256" key="4">
    <source>
        <dbReference type="SAM" id="MobiDB-lite"/>
    </source>
</evidence>
<dbReference type="PANTHER" id="PTHR30050">
    <property type="entry name" value="CHROMOSOMAL REPLICATION INITIATOR PROTEIN DNAA"/>
    <property type="match status" value="1"/>
</dbReference>
<dbReference type="Pfam" id="PF01695">
    <property type="entry name" value="IstB_IS21"/>
    <property type="match status" value="1"/>
</dbReference>
<dbReference type="KEGG" id="ppan:ESD82_07645"/>
<evidence type="ECO:0000313" key="9">
    <source>
        <dbReference type="Proteomes" id="UP000326453"/>
    </source>
</evidence>
<dbReference type="GO" id="GO:0005524">
    <property type="term" value="F:ATP binding"/>
    <property type="evidence" value="ECO:0007669"/>
    <property type="project" value="UniProtKB-KW"/>
</dbReference>
<dbReference type="SUPFAM" id="SSF52540">
    <property type="entry name" value="P-loop containing nucleoside triphosphate hydrolases"/>
    <property type="match status" value="1"/>
</dbReference>
<evidence type="ECO:0000313" key="7">
    <source>
        <dbReference type="EMBL" id="RKS42625.1"/>
    </source>
</evidence>
<dbReference type="NCBIfam" id="NF006038">
    <property type="entry name" value="PRK08181.1"/>
    <property type="match status" value="1"/>
</dbReference>
<protein>
    <submittedName>
        <fullName evidence="7">DNA replication protein DnaC</fullName>
    </submittedName>
</protein>
<dbReference type="PIRSF" id="PIRSF003073">
    <property type="entry name" value="DNAC_TnpB_IstB"/>
    <property type="match status" value="1"/>
</dbReference>
<dbReference type="GeneID" id="51370434"/>
<geneLocation type="plasmid" evidence="9">
    <name>ppan1</name>
</geneLocation>
<dbReference type="InterPro" id="IPR003593">
    <property type="entry name" value="AAA+_ATPase"/>
</dbReference>
<evidence type="ECO:0000256" key="3">
    <source>
        <dbReference type="ARBA" id="ARBA00022840"/>
    </source>
</evidence>
<evidence type="ECO:0000256" key="1">
    <source>
        <dbReference type="ARBA" id="ARBA00008059"/>
    </source>
</evidence>
<evidence type="ECO:0000313" key="8">
    <source>
        <dbReference type="Proteomes" id="UP000273626"/>
    </source>
</evidence>
<feature type="domain" description="AAA+ ATPase" evidence="5">
    <location>
        <begin position="106"/>
        <end position="238"/>
    </location>
</feature>
<evidence type="ECO:0000313" key="6">
    <source>
        <dbReference type="EMBL" id="QFG36105.1"/>
    </source>
</evidence>
<dbReference type="EMBL" id="RBLI01000004">
    <property type="protein sequence ID" value="RKS42625.1"/>
    <property type="molecule type" value="Genomic_DNA"/>
</dbReference>
<dbReference type="Gene3D" id="3.40.50.300">
    <property type="entry name" value="P-loop containing nucleotide triphosphate hydrolases"/>
    <property type="match status" value="1"/>
</dbReference>
<evidence type="ECO:0000256" key="2">
    <source>
        <dbReference type="ARBA" id="ARBA00022741"/>
    </source>
</evidence>